<evidence type="ECO:0000256" key="5">
    <source>
        <dbReference type="ARBA" id="ARBA00022645"/>
    </source>
</evidence>
<dbReference type="InterPro" id="IPR012907">
    <property type="entry name" value="Peptidase_S11_C"/>
</dbReference>
<proteinExistence type="inferred from homology"/>
<evidence type="ECO:0000259" key="17">
    <source>
        <dbReference type="SMART" id="SM00936"/>
    </source>
</evidence>
<comment type="pathway">
    <text evidence="2">Cell wall biogenesis; peptidoglycan biosynthesis.</text>
</comment>
<dbReference type="PANTHER" id="PTHR21581">
    <property type="entry name" value="D-ALANYL-D-ALANINE CARBOXYPEPTIDASE"/>
    <property type="match status" value="1"/>
</dbReference>
<evidence type="ECO:0000313" key="19">
    <source>
        <dbReference type="Proteomes" id="UP000219327"/>
    </source>
</evidence>
<dbReference type="GO" id="GO:0006508">
    <property type="term" value="P:proteolysis"/>
    <property type="evidence" value="ECO:0007669"/>
    <property type="project" value="UniProtKB-KW"/>
</dbReference>
<dbReference type="Pfam" id="PF07943">
    <property type="entry name" value="PBP5_C"/>
    <property type="match status" value="1"/>
</dbReference>
<dbReference type="Proteomes" id="UP000219327">
    <property type="component" value="Unassembled WGS sequence"/>
</dbReference>
<evidence type="ECO:0000256" key="14">
    <source>
        <dbReference type="PIRSR" id="PIRSR618044-2"/>
    </source>
</evidence>
<feature type="active site" description="Proton acceptor" evidence="13">
    <location>
        <position position="58"/>
    </location>
</feature>
<evidence type="ECO:0000256" key="12">
    <source>
        <dbReference type="ARBA" id="ARBA00034000"/>
    </source>
</evidence>
<protein>
    <recommendedName>
        <fullName evidence="4">serine-type D-Ala-D-Ala carboxypeptidase</fullName>
        <ecNumber evidence="4">3.4.16.4</ecNumber>
    </recommendedName>
</protein>
<evidence type="ECO:0000256" key="15">
    <source>
        <dbReference type="RuleBase" id="RU004016"/>
    </source>
</evidence>
<dbReference type="EMBL" id="NTKD01000024">
    <property type="protein sequence ID" value="PDH39432.1"/>
    <property type="molecule type" value="Genomic_DNA"/>
</dbReference>
<evidence type="ECO:0000256" key="11">
    <source>
        <dbReference type="ARBA" id="ARBA00023316"/>
    </source>
</evidence>
<dbReference type="GO" id="GO:0009002">
    <property type="term" value="F:serine-type D-Ala-D-Ala carboxypeptidase activity"/>
    <property type="evidence" value="ECO:0007669"/>
    <property type="project" value="UniProtKB-EC"/>
</dbReference>
<keyword evidence="6" id="KW-0645">Protease</keyword>
<name>A0A2A5WSI5_9GAMM</name>
<dbReference type="EC" id="3.4.16.4" evidence="4"/>
<comment type="catalytic activity">
    <reaction evidence="12">
        <text>Preferential cleavage: (Ac)2-L-Lys-D-Ala-|-D-Ala. Also transpeptidation of peptidyl-alanyl moieties that are N-acyl substituents of D-alanine.</text>
        <dbReference type="EC" id="3.4.16.4"/>
    </reaction>
</comment>
<dbReference type="PANTHER" id="PTHR21581:SF6">
    <property type="entry name" value="TRAFFICKING PROTEIN PARTICLE COMPLEX SUBUNIT 12"/>
    <property type="match status" value="1"/>
</dbReference>
<sequence length="393" mass="42453">MVIMVLVLGLSAGTAASAIVPAPPQINASSFLLLDTATGEILAEENSTLRLPPASLTKMMTSYIAASEIARGRMSLSDKVKVSEKAWLMEHPGCGKRCGSRMFIEVDKEVLVEDLLRGIVIQSGNDASVAIAEHIAGDEEAFAELMNQYAERLGMENTRFRNSHGLPNDDHYTTAADLAKLAKALISDHPDHYAMYKEKYFTFNNIRQANRNTLLWRDSTVDGVKTGHTEAAGYCLVASAVRENMRLLSVVMGAGSEDARSRESQKLLTYGFRNFETAPLYAANETLTSVRVWHGEQGTLDLVIEEPVVLTLPRGVRDSLAATLDINSIVGAPIAAGDVLGSLRVELDGDTIFTGELKAGGAIEAAGFLASLWDSISLFFLQLFGGDPLVVTE</sequence>
<accession>A0A2A5WSI5</accession>
<dbReference type="InterPro" id="IPR018044">
    <property type="entry name" value="Peptidase_S11"/>
</dbReference>
<dbReference type="InterPro" id="IPR015956">
    <property type="entry name" value="Peniciliin-bd_prot_C_sf"/>
</dbReference>
<dbReference type="AlphaFoldDB" id="A0A2A5WSI5"/>
<keyword evidence="11" id="KW-0961">Cell wall biogenesis/degradation</keyword>
<reference evidence="18 19" key="1">
    <citation type="submission" date="2017-08" db="EMBL/GenBank/DDBJ databases">
        <title>Fine stratification of microbial communities through a metagenomic profile of the photic zone.</title>
        <authorList>
            <person name="Haro-Moreno J.M."/>
            <person name="Lopez-Perez M."/>
            <person name="De La Torre J."/>
            <person name="Picazo A."/>
            <person name="Camacho A."/>
            <person name="Rodriguez-Valera F."/>
        </authorList>
    </citation>
    <scope>NUCLEOTIDE SEQUENCE [LARGE SCALE GENOMIC DNA]</scope>
    <source>
        <strain evidence="18">MED-G24</strain>
    </source>
</reference>
<comment type="similarity">
    <text evidence="3 15">Belongs to the peptidase S11 family.</text>
</comment>
<evidence type="ECO:0000256" key="1">
    <source>
        <dbReference type="ARBA" id="ARBA00003217"/>
    </source>
</evidence>
<evidence type="ECO:0000256" key="8">
    <source>
        <dbReference type="ARBA" id="ARBA00022801"/>
    </source>
</evidence>
<evidence type="ECO:0000256" key="13">
    <source>
        <dbReference type="PIRSR" id="PIRSR618044-1"/>
    </source>
</evidence>
<keyword evidence="8 18" id="KW-0378">Hydrolase</keyword>
<organism evidence="18 19">
    <name type="scientific">OM182 bacterium MED-G24</name>
    <dbReference type="NCBI Taxonomy" id="1986255"/>
    <lineage>
        <taxon>Bacteria</taxon>
        <taxon>Pseudomonadati</taxon>
        <taxon>Pseudomonadota</taxon>
        <taxon>Gammaproteobacteria</taxon>
        <taxon>OMG group</taxon>
        <taxon>OM182 clade</taxon>
    </lineage>
</organism>
<evidence type="ECO:0000256" key="16">
    <source>
        <dbReference type="SAM" id="SignalP"/>
    </source>
</evidence>
<dbReference type="InterPro" id="IPR001967">
    <property type="entry name" value="Peptidase_S11_N"/>
</dbReference>
<dbReference type="GO" id="GO:0008360">
    <property type="term" value="P:regulation of cell shape"/>
    <property type="evidence" value="ECO:0007669"/>
    <property type="project" value="UniProtKB-KW"/>
</dbReference>
<gene>
    <name evidence="18" type="ORF">CNE99_05570</name>
</gene>
<evidence type="ECO:0000256" key="6">
    <source>
        <dbReference type="ARBA" id="ARBA00022670"/>
    </source>
</evidence>
<feature type="chain" id="PRO_5013241276" description="serine-type D-Ala-D-Ala carboxypeptidase" evidence="16">
    <location>
        <begin position="18"/>
        <end position="393"/>
    </location>
</feature>
<comment type="caution">
    <text evidence="18">The sequence shown here is derived from an EMBL/GenBank/DDBJ whole genome shotgun (WGS) entry which is preliminary data.</text>
</comment>
<keyword evidence="10" id="KW-0573">Peptidoglycan synthesis</keyword>
<evidence type="ECO:0000256" key="10">
    <source>
        <dbReference type="ARBA" id="ARBA00022984"/>
    </source>
</evidence>
<feature type="binding site" evidence="14">
    <location>
        <position position="225"/>
    </location>
    <ligand>
        <name>substrate</name>
    </ligand>
</feature>
<keyword evidence="9" id="KW-0133">Cell shape</keyword>
<evidence type="ECO:0000256" key="4">
    <source>
        <dbReference type="ARBA" id="ARBA00012448"/>
    </source>
</evidence>
<feature type="active site" description="Acyl-ester intermediate" evidence="13">
    <location>
        <position position="55"/>
    </location>
</feature>
<feature type="signal peptide" evidence="16">
    <location>
        <begin position="1"/>
        <end position="17"/>
    </location>
</feature>
<dbReference type="InterPro" id="IPR037167">
    <property type="entry name" value="Peptidase_S11_C_sf"/>
</dbReference>
<comment type="function">
    <text evidence="1">Removes C-terminal D-alanyl residues from sugar-peptide cell wall precursors.</text>
</comment>
<feature type="domain" description="Peptidase S11 D-Ala-D-Ala carboxypeptidase A C-terminal" evidence="17">
    <location>
        <begin position="275"/>
        <end position="365"/>
    </location>
</feature>
<dbReference type="Gene3D" id="2.60.410.10">
    <property type="entry name" value="D-Ala-D-Ala carboxypeptidase, C-terminal domain"/>
    <property type="match status" value="1"/>
</dbReference>
<evidence type="ECO:0000256" key="9">
    <source>
        <dbReference type="ARBA" id="ARBA00022960"/>
    </source>
</evidence>
<dbReference type="PRINTS" id="PR00725">
    <property type="entry name" value="DADACBPTASE1"/>
</dbReference>
<keyword evidence="5 18" id="KW-0121">Carboxypeptidase</keyword>
<evidence type="ECO:0000256" key="2">
    <source>
        <dbReference type="ARBA" id="ARBA00004752"/>
    </source>
</evidence>
<evidence type="ECO:0000313" key="18">
    <source>
        <dbReference type="EMBL" id="PDH39432.1"/>
    </source>
</evidence>
<keyword evidence="7 16" id="KW-0732">Signal</keyword>
<dbReference type="Gene3D" id="3.40.710.10">
    <property type="entry name" value="DD-peptidase/beta-lactamase superfamily"/>
    <property type="match status" value="1"/>
</dbReference>
<dbReference type="SUPFAM" id="SSF69189">
    <property type="entry name" value="Penicillin-binding protein associated domain"/>
    <property type="match status" value="1"/>
</dbReference>
<feature type="active site" evidence="13">
    <location>
        <position position="123"/>
    </location>
</feature>
<evidence type="ECO:0000256" key="7">
    <source>
        <dbReference type="ARBA" id="ARBA00022729"/>
    </source>
</evidence>
<dbReference type="InterPro" id="IPR012338">
    <property type="entry name" value="Beta-lactam/transpept-like"/>
</dbReference>
<dbReference type="SUPFAM" id="SSF56601">
    <property type="entry name" value="beta-lactamase/transpeptidase-like"/>
    <property type="match status" value="1"/>
</dbReference>
<dbReference type="GO" id="GO:0071555">
    <property type="term" value="P:cell wall organization"/>
    <property type="evidence" value="ECO:0007669"/>
    <property type="project" value="UniProtKB-KW"/>
</dbReference>
<dbReference type="Pfam" id="PF00768">
    <property type="entry name" value="Peptidase_S11"/>
    <property type="match status" value="1"/>
</dbReference>
<dbReference type="SMART" id="SM00936">
    <property type="entry name" value="PBP5_C"/>
    <property type="match status" value="1"/>
</dbReference>
<evidence type="ECO:0000256" key="3">
    <source>
        <dbReference type="ARBA" id="ARBA00007164"/>
    </source>
</evidence>
<dbReference type="GO" id="GO:0009252">
    <property type="term" value="P:peptidoglycan biosynthetic process"/>
    <property type="evidence" value="ECO:0007669"/>
    <property type="project" value="UniProtKB-UniPathway"/>
</dbReference>
<dbReference type="UniPathway" id="UPA00219"/>